<feature type="transmembrane region" description="Helical" evidence="1">
    <location>
        <begin position="42"/>
        <end position="61"/>
    </location>
</feature>
<keyword evidence="1" id="KW-0812">Transmembrane</keyword>
<dbReference type="Gene3D" id="2.60.40.1630">
    <property type="entry name" value="bacillus anthracis domain"/>
    <property type="match status" value="1"/>
</dbReference>
<keyword evidence="4" id="KW-1185">Reference proteome</keyword>
<feature type="domain" description="DUF4179" evidence="2">
    <location>
        <begin position="36"/>
        <end position="125"/>
    </location>
</feature>
<dbReference type="RefSeq" id="WP_127485479.1">
    <property type="nucleotide sequence ID" value="NZ_CP022572.1"/>
</dbReference>
<dbReference type="KEGG" id="nmk:CHR53_05205"/>
<dbReference type="AlphaFoldDB" id="A0A3T0HUB0"/>
<dbReference type="OrthoDB" id="2293641at2"/>
<proteinExistence type="predicted"/>
<evidence type="ECO:0000259" key="2">
    <source>
        <dbReference type="Pfam" id="PF13786"/>
    </source>
</evidence>
<dbReference type="STRING" id="1193713.GCA_001636315_03568"/>
<evidence type="ECO:0000256" key="1">
    <source>
        <dbReference type="SAM" id="Phobius"/>
    </source>
</evidence>
<keyword evidence="1" id="KW-0472">Membrane</keyword>
<reference evidence="3 4" key="1">
    <citation type="submission" date="2017-07" db="EMBL/GenBank/DDBJ databases">
        <title>The complete genome sequence of Bacillus mesonae strain H20-5, an efficient strain improving plant abiotic stress resistance.</title>
        <authorList>
            <person name="Kim S.Y."/>
            <person name="Song H."/>
            <person name="Sang M.K."/>
            <person name="Weon H.-Y."/>
            <person name="Song J."/>
        </authorList>
    </citation>
    <scope>NUCLEOTIDE SEQUENCE [LARGE SCALE GENOMIC DNA]</scope>
    <source>
        <strain evidence="3 4">H20-5</strain>
    </source>
</reference>
<name>A0A3T0HUB0_9BACI</name>
<organism evidence="3 4">
    <name type="scientific">Neobacillus mesonae</name>
    <dbReference type="NCBI Taxonomy" id="1193713"/>
    <lineage>
        <taxon>Bacteria</taxon>
        <taxon>Bacillati</taxon>
        <taxon>Bacillota</taxon>
        <taxon>Bacilli</taxon>
        <taxon>Bacillales</taxon>
        <taxon>Bacillaceae</taxon>
        <taxon>Neobacillus</taxon>
    </lineage>
</organism>
<sequence>MEQKLFHEQYEKIDVPQDEVLKAIKTGVNRAKIGRKSRKNKAIALSAAAAAGIFISSSFMFPSFSKVMADMPVVGYFYRDLVGENLAAQKLITKLNETASYKGIDVDITSAYYDGAVIGVTFDVKGKLKTEEDGRVMGFYEIFKGDENLGETKEIVYMEPTENGFTGKIQLSYPKTELPADTTFPLKFKSIGDKKGAWRFDVPIKQLPFEIKTVDKESVKDGYKVHVDKIITGKASTAVNYTLTMPDKEKNDHVYLEYFDNNGNSIHWLSDARLEKKKDGDQIIIKGRTTFPEKLIDKTNYVEVRPAIALTEDYQFVTLNEKTPIDIRSPRQDLSVLIENISVTKKKFTVDFQVNQGDKKRLYFTDYGNFARNDITLVKESRKNIYEEPIKHTVETLDRKKLRFRSTFQLNDNFTPEKFVLRIDLDNLAVNMPHEMESVKINLK</sequence>
<dbReference type="EMBL" id="CP022572">
    <property type="protein sequence ID" value="AZU60709.1"/>
    <property type="molecule type" value="Genomic_DNA"/>
</dbReference>
<keyword evidence="1" id="KW-1133">Transmembrane helix</keyword>
<dbReference type="InterPro" id="IPR025436">
    <property type="entry name" value="DUF4179"/>
</dbReference>
<dbReference type="Pfam" id="PF13786">
    <property type="entry name" value="DUF4179"/>
    <property type="match status" value="1"/>
</dbReference>
<accession>A0A3T0HUB0</accession>
<evidence type="ECO:0000313" key="4">
    <source>
        <dbReference type="Proteomes" id="UP000282892"/>
    </source>
</evidence>
<gene>
    <name evidence="3" type="ORF">CHR53_05205</name>
</gene>
<dbReference type="Proteomes" id="UP000282892">
    <property type="component" value="Chromosome"/>
</dbReference>
<evidence type="ECO:0000313" key="3">
    <source>
        <dbReference type="EMBL" id="AZU60709.1"/>
    </source>
</evidence>
<protein>
    <submittedName>
        <fullName evidence="3">DUF4179 domain-containing protein</fullName>
    </submittedName>
</protein>